<keyword evidence="2" id="KW-1185">Reference proteome</keyword>
<accession>A0A2T9ZE38</accession>
<organism evidence="1 2">
    <name type="scientific">Smittium megazygosporum</name>
    <dbReference type="NCBI Taxonomy" id="133381"/>
    <lineage>
        <taxon>Eukaryota</taxon>
        <taxon>Fungi</taxon>
        <taxon>Fungi incertae sedis</taxon>
        <taxon>Zoopagomycota</taxon>
        <taxon>Kickxellomycotina</taxon>
        <taxon>Harpellomycetes</taxon>
        <taxon>Harpellales</taxon>
        <taxon>Legeriomycetaceae</taxon>
        <taxon>Smittium</taxon>
    </lineage>
</organism>
<gene>
    <name evidence="1" type="ORF">BB560_002685</name>
</gene>
<dbReference type="AlphaFoldDB" id="A0A2T9ZE38"/>
<evidence type="ECO:0000313" key="2">
    <source>
        <dbReference type="Proteomes" id="UP000245609"/>
    </source>
</evidence>
<protein>
    <submittedName>
        <fullName evidence="1">Uncharacterized protein</fullName>
    </submittedName>
</protein>
<proteinExistence type="predicted"/>
<dbReference type="Proteomes" id="UP000245609">
    <property type="component" value="Unassembled WGS sequence"/>
</dbReference>
<comment type="caution">
    <text evidence="1">The sequence shown here is derived from an EMBL/GenBank/DDBJ whole genome shotgun (WGS) entry which is preliminary data.</text>
</comment>
<evidence type="ECO:0000313" key="1">
    <source>
        <dbReference type="EMBL" id="PVV02851.1"/>
    </source>
</evidence>
<dbReference type="EMBL" id="MBFS01000312">
    <property type="protein sequence ID" value="PVV02851.1"/>
    <property type="molecule type" value="Genomic_DNA"/>
</dbReference>
<name>A0A2T9ZE38_9FUNG</name>
<reference evidence="1 2" key="1">
    <citation type="journal article" date="2018" name="MBio">
        <title>Comparative Genomics Reveals the Core Gene Toolbox for the Fungus-Insect Symbiosis.</title>
        <authorList>
            <person name="Wang Y."/>
            <person name="Stata M."/>
            <person name="Wang W."/>
            <person name="Stajich J.E."/>
            <person name="White M.M."/>
            <person name="Moncalvo J.M."/>
        </authorList>
    </citation>
    <scope>NUCLEOTIDE SEQUENCE [LARGE SCALE GENOMIC DNA]</scope>
    <source>
        <strain evidence="1 2">SC-DP-2</strain>
    </source>
</reference>
<sequence>MSIEACPSSLLSQERSISSKRNSSAIFHNMHIQIEPVSFARITSFHQKQLYDAKNSPRFTYIHKDDS</sequence>